<reference evidence="2" key="1">
    <citation type="journal article" date="2022" name="Plant J.">
        <title>Strategies of tolerance reflected in two North American maple genomes.</title>
        <authorList>
            <person name="McEvoy S.L."/>
            <person name="Sezen U.U."/>
            <person name="Trouern-Trend A."/>
            <person name="McMahon S.M."/>
            <person name="Schaberg P.G."/>
            <person name="Yang J."/>
            <person name="Wegrzyn J.L."/>
            <person name="Swenson N.G."/>
        </authorList>
    </citation>
    <scope>NUCLEOTIDE SEQUENCE</scope>
    <source>
        <strain evidence="2">NS2018</strain>
    </source>
</reference>
<gene>
    <name evidence="2" type="ORF">LWI29_011772</name>
</gene>
<evidence type="ECO:0000256" key="1">
    <source>
        <dbReference type="SAM" id="MobiDB-lite"/>
    </source>
</evidence>
<feature type="compositionally biased region" description="Basic and acidic residues" evidence="1">
    <location>
        <begin position="1"/>
        <end position="11"/>
    </location>
</feature>
<dbReference type="Proteomes" id="UP001168877">
    <property type="component" value="Unassembled WGS sequence"/>
</dbReference>
<feature type="compositionally biased region" description="Low complexity" evidence="1">
    <location>
        <begin position="24"/>
        <end position="66"/>
    </location>
</feature>
<feature type="region of interest" description="Disordered" evidence="1">
    <location>
        <begin position="190"/>
        <end position="247"/>
    </location>
</feature>
<accession>A0AA39VV82</accession>
<protein>
    <submittedName>
        <fullName evidence="2">Uncharacterized protein</fullName>
    </submittedName>
</protein>
<evidence type="ECO:0000313" key="2">
    <source>
        <dbReference type="EMBL" id="KAK0600114.1"/>
    </source>
</evidence>
<feature type="compositionally biased region" description="Basic and acidic residues" evidence="1">
    <location>
        <begin position="194"/>
        <end position="209"/>
    </location>
</feature>
<reference evidence="2" key="2">
    <citation type="submission" date="2023-06" db="EMBL/GenBank/DDBJ databases">
        <authorList>
            <person name="Swenson N.G."/>
            <person name="Wegrzyn J.L."/>
            <person name="Mcevoy S.L."/>
        </authorList>
    </citation>
    <scope>NUCLEOTIDE SEQUENCE</scope>
    <source>
        <strain evidence="2">NS2018</strain>
        <tissue evidence="2">Leaf</tissue>
    </source>
</reference>
<sequence length="247" mass="27202">MSESSIFHEDVVAQSPTTAVIANPTSPTATTTTELSSTTQSSPQSVPHSHNASSNNSSSSTGGNSSSPPPKIRSLQDIYKSGRRKYRLQRDIDVRFLLLGQMVVPEVYVDLVEKVAKDVRDQSTVPPRRSPISIGVSVAPSPPLFATESVHTTQQFGVRLEVPIWDGDNDIPDTFITDEQERVDANESYSSYGDEIHESREVFTSPKDDSDLDGQDDTDKNTQGQNQLQCGAYRQTYDARPTRWVVP</sequence>
<dbReference type="EMBL" id="JAUESC010000003">
    <property type="protein sequence ID" value="KAK0600114.1"/>
    <property type="molecule type" value="Genomic_DNA"/>
</dbReference>
<organism evidence="2 3">
    <name type="scientific">Acer saccharum</name>
    <name type="common">Sugar maple</name>
    <dbReference type="NCBI Taxonomy" id="4024"/>
    <lineage>
        <taxon>Eukaryota</taxon>
        <taxon>Viridiplantae</taxon>
        <taxon>Streptophyta</taxon>
        <taxon>Embryophyta</taxon>
        <taxon>Tracheophyta</taxon>
        <taxon>Spermatophyta</taxon>
        <taxon>Magnoliopsida</taxon>
        <taxon>eudicotyledons</taxon>
        <taxon>Gunneridae</taxon>
        <taxon>Pentapetalae</taxon>
        <taxon>rosids</taxon>
        <taxon>malvids</taxon>
        <taxon>Sapindales</taxon>
        <taxon>Sapindaceae</taxon>
        <taxon>Hippocastanoideae</taxon>
        <taxon>Acereae</taxon>
        <taxon>Acer</taxon>
    </lineage>
</organism>
<comment type="caution">
    <text evidence="2">The sequence shown here is derived from an EMBL/GenBank/DDBJ whole genome shotgun (WGS) entry which is preliminary data.</text>
</comment>
<name>A0AA39VV82_ACESA</name>
<dbReference type="AlphaFoldDB" id="A0AA39VV82"/>
<keyword evidence="3" id="KW-1185">Reference proteome</keyword>
<evidence type="ECO:0000313" key="3">
    <source>
        <dbReference type="Proteomes" id="UP001168877"/>
    </source>
</evidence>
<proteinExistence type="predicted"/>
<feature type="region of interest" description="Disordered" evidence="1">
    <location>
        <begin position="1"/>
        <end position="73"/>
    </location>
</feature>